<accession>A0A150SXR9</accession>
<dbReference type="InterPro" id="IPR039425">
    <property type="entry name" value="RNA_pol_sigma-70-like"/>
</dbReference>
<dbReference type="InterPro" id="IPR036388">
    <property type="entry name" value="WH-like_DNA-bd_sf"/>
</dbReference>
<keyword evidence="4" id="KW-0238">DNA-binding</keyword>
<dbReference type="NCBIfam" id="TIGR02937">
    <property type="entry name" value="sigma70-ECF"/>
    <property type="match status" value="1"/>
</dbReference>
<reference evidence="7 8" key="1">
    <citation type="submission" date="2014-02" db="EMBL/GenBank/DDBJ databases">
        <title>The small core and large imbalanced accessory genome model reveals a collaborative survival strategy of Sorangium cellulosum strains in nature.</title>
        <authorList>
            <person name="Han K."/>
            <person name="Peng R."/>
            <person name="Blom J."/>
            <person name="Li Y.-Z."/>
        </authorList>
    </citation>
    <scope>NUCLEOTIDE SEQUENCE [LARGE SCALE GENOMIC DNA]</scope>
    <source>
        <strain evidence="7 8">So0011-07</strain>
    </source>
</reference>
<keyword evidence="3" id="KW-0731">Sigma factor</keyword>
<protein>
    <recommendedName>
        <fullName evidence="6">RNA polymerase sigma factor 70 region 4 type 2 domain-containing protein</fullName>
    </recommendedName>
</protein>
<evidence type="ECO:0000256" key="2">
    <source>
        <dbReference type="ARBA" id="ARBA00023015"/>
    </source>
</evidence>
<dbReference type="GO" id="GO:0016987">
    <property type="term" value="F:sigma factor activity"/>
    <property type="evidence" value="ECO:0007669"/>
    <property type="project" value="UniProtKB-KW"/>
</dbReference>
<gene>
    <name evidence="7" type="ORF">BE17_24215</name>
</gene>
<evidence type="ECO:0000256" key="3">
    <source>
        <dbReference type="ARBA" id="ARBA00023082"/>
    </source>
</evidence>
<name>A0A150SXR9_SORCE</name>
<evidence type="ECO:0000256" key="4">
    <source>
        <dbReference type="ARBA" id="ARBA00023125"/>
    </source>
</evidence>
<dbReference type="Pfam" id="PF08281">
    <property type="entry name" value="Sigma70_r4_2"/>
    <property type="match status" value="1"/>
</dbReference>
<dbReference type="Proteomes" id="UP000075635">
    <property type="component" value="Unassembled WGS sequence"/>
</dbReference>
<evidence type="ECO:0000256" key="1">
    <source>
        <dbReference type="ARBA" id="ARBA00010641"/>
    </source>
</evidence>
<dbReference type="SUPFAM" id="SSF88659">
    <property type="entry name" value="Sigma3 and sigma4 domains of RNA polymerase sigma factors"/>
    <property type="match status" value="1"/>
</dbReference>
<organism evidence="7 8">
    <name type="scientific">Sorangium cellulosum</name>
    <name type="common">Polyangium cellulosum</name>
    <dbReference type="NCBI Taxonomy" id="56"/>
    <lineage>
        <taxon>Bacteria</taxon>
        <taxon>Pseudomonadati</taxon>
        <taxon>Myxococcota</taxon>
        <taxon>Polyangia</taxon>
        <taxon>Polyangiales</taxon>
        <taxon>Polyangiaceae</taxon>
        <taxon>Sorangium</taxon>
    </lineage>
</organism>
<dbReference type="InterPro" id="IPR013249">
    <property type="entry name" value="RNA_pol_sigma70_r4_t2"/>
</dbReference>
<keyword evidence="2" id="KW-0805">Transcription regulation</keyword>
<dbReference type="SUPFAM" id="SSF88946">
    <property type="entry name" value="Sigma2 domain of RNA polymerase sigma factors"/>
    <property type="match status" value="1"/>
</dbReference>
<evidence type="ECO:0000313" key="8">
    <source>
        <dbReference type="Proteomes" id="UP000075635"/>
    </source>
</evidence>
<evidence type="ECO:0000256" key="5">
    <source>
        <dbReference type="ARBA" id="ARBA00023163"/>
    </source>
</evidence>
<evidence type="ECO:0000313" key="7">
    <source>
        <dbReference type="EMBL" id="KYF97231.1"/>
    </source>
</evidence>
<keyword evidence="5" id="KW-0804">Transcription</keyword>
<dbReference type="Gene3D" id="1.10.10.10">
    <property type="entry name" value="Winged helix-like DNA-binding domain superfamily/Winged helix DNA-binding domain"/>
    <property type="match status" value="1"/>
</dbReference>
<dbReference type="GO" id="GO:0003677">
    <property type="term" value="F:DNA binding"/>
    <property type="evidence" value="ECO:0007669"/>
    <property type="project" value="UniProtKB-KW"/>
</dbReference>
<proteinExistence type="inferred from homology"/>
<dbReference type="GO" id="GO:0006352">
    <property type="term" value="P:DNA-templated transcription initiation"/>
    <property type="evidence" value="ECO:0007669"/>
    <property type="project" value="InterPro"/>
</dbReference>
<comment type="caution">
    <text evidence="7">The sequence shown here is derived from an EMBL/GenBank/DDBJ whole genome shotgun (WGS) entry which is preliminary data.</text>
</comment>
<feature type="domain" description="RNA polymerase sigma factor 70 region 4 type 2" evidence="6">
    <location>
        <begin position="118"/>
        <end position="168"/>
    </location>
</feature>
<sequence>MSERAPGELTVEALYDAHADYVYRSLRRLGVVEANLPDALQEVFVVVHRRLGEFHAHAYVKQWLFVIALRVARNSRRTLVRRKPEREALAAGVDPDSLAAERSDGPFERAARAEEIRLFYSLLETLDDDKREVFVLAELEQMSVPEIADTLSLNVNTVYSRLRAARQAFERALSRCRAQQNMGSPR</sequence>
<dbReference type="EMBL" id="JEMB01000430">
    <property type="protein sequence ID" value="KYF97231.1"/>
    <property type="molecule type" value="Genomic_DNA"/>
</dbReference>
<dbReference type="Gene3D" id="1.10.1740.10">
    <property type="match status" value="1"/>
</dbReference>
<dbReference type="AlphaFoldDB" id="A0A150SXR9"/>
<evidence type="ECO:0000259" key="6">
    <source>
        <dbReference type="Pfam" id="PF08281"/>
    </source>
</evidence>
<dbReference type="PANTHER" id="PTHR43133">
    <property type="entry name" value="RNA POLYMERASE ECF-TYPE SIGMA FACTO"/>
    <property type="match status" value="1"/>
</dbReference>
<comment type="similarity">
    <text evidence="1">Belongs to the sigma-70 factor family. ECF subfamily.</text>
</comment>
<dbReference type="InterPro" id="IPR013325">
    <property type="entry name" value="RNA_pol_sigma_r2"/>
</dbReference>
<dbReference type="InterPro" id="IPR013324">
    <property type="entry name" value="RNA_pol_sigma_r3/r4-like"/>
</dbReference>
<dbReference type="InterPro" id="IPR014284">
    <property type="entry name" value="RNA_pol_sigma-70_dom"/>
</dbReference>
<dbReference type="PANTHER" id="PTHR43133:SF8">
    <property type="entry name" value="RNA POLYMERASE SIGMA FACTOR HI_1459-RELATED"/>
    <property type="match status" value="1"/>
</dbReference>